<dbReference type="SUPFAM" id="SSF52540">
    <property type="entry name" value="P-loop containing nucleoside triphosphate hydrolases"/>
    <property type="match status" value="1"/>
</dbReference>
<dbReference type="Gene3D" id="3.40.50.300">
    <property type="entry name" value="P-loop containing nucleotide triphosphate hydrolases"/>
    <property type="match status" value="1"/>
</dbReference>
<evidence type="ECO:0000256" key="5">
    <source>
        <dbReference type="ARBA" id="ARBA00043913"/>
    </source>
</evidence>
<comment type="similarity">
    <text evidence="3">Belongs to the WD repeat MDV1/CAF4 family.</text>
</comment>
<protein>
    <recommendedName>
        <fullName evidence="4">Mitochondrial division protein 1</fullName>
    </recommendedName>
</protein>
<evidence type="ECO:0000256" key="1">
    <source>
        <dbReference type="ARBA" id="ARBA00022574"/>
    </source>
</evidence>
<dbReference type="PROSITE" id="PS00678">
    <property type="entry name" value="WD_REPEATS_1"/>
    <property type="match status" value="6"/>
</dbReference>
<feature type="repeat" description="WD" evidence="6">
    <location>
        <begin position="1089"/>
        <end position="1130"/>
    </location>
</feature>
<dbReference type="InterPro" id="IPR027417">
    <property type="entry name" value="P-loop_NTPase"/>
</dbReference>
<dbReference type="OrthoDB" id="538223at2759"/>
<name>A0A370TLA8_9HELO</name>
<dbReference type="InterPro" id="IPR007111">
    <property type="entry name" value="NACHT_NTPase"/>
</dbReference>
<dbReference type="GO" id="GO:0005634">
    <property type="term" value="C:nucleus"/>
    <property type="evidence" value="ECO:0007669"/>
    <property type="project" value="TreeGrafter"/>
</dbReference>
<proteinExistence type="inferred from homology"/>
<evidence type="ECO:0000256" key="6">
    <source>
        <dbReference type="PROSITE-ProRule" id="PRU00221"/>
    </source>
</evidence>
<evidence type="ECO:0000313" key="10">
    <source>
        <dbReference type="Proteomes" id="UP000254866"/>
    </source>
</evidence>
<feature type="region of interest" description="Disordered" evidence="7">
    <location>
        <begin position="280"/>
        <end position="300"/>
    </location>
</feature>
<dbReference type="Pfam" id="PF06985">
    <property type="entry name" value="HET"/>
    <property type="match status" value="1"/>
</dbReference>
<keyword evidence="2" id="KW-0677">Repeat</keyword>
<feature type="repeat" description="WD" evidence="6">
    <location>
        <begin position="1173"/>
        <end position="1214"/>
    </location>
</feature>
<dbReference type="Pfam" id="PF00400">
    <property type="entry name" value="WD40"/>
    <property type="match status" value="5"/>
</dbReference>
<evidence type="ECO:0000256" key="2">
    <source>
        <dbReference type="ARBA" id="ARBA00022737"/>
    </source>
</evidence>
<dbReference type="InterPro" id="IPR056884">
    <property type="entry name" value="NPHP3-like_N"/>
</dbReference>
<dbReference type="Proteomes" id="UP000254866">
    <property type="component" value="Unassembled WGS sequence"/>
</dbReference>
<reference evidence="9 10" key="1">
    <citation type="journal article" date="2018" name="IMA Fungus">
        <title>IMA Genome-F 9: Draft genome sequence of Annulohypoxylon stygium, Aspergillus mulundensis, Berkeleyomyces basicola (syn. Thielaviopsis basicola), Ceratocystis smalleyi, two Cercospora beticola strains, Coleophoma cylindrospora, Fusarium fracticaudum, Phialophora cf. hyalina, and Morchella septimelata.</title>
        <authorList>
            <person name="Wingfield B.D."/>
            <person name="Bills G.F."/>
            <person name="Dong Y."/>
            <person name="Huang W."/>
            <person name="Nel W.J."/>
            <person name="Swalarsk-Parry B.S."/>
            <person name="Vaghefi N."/>
            <person name="Wilken P.M."/>
            <person name="An Z."/>
            <person name="de Beer Z.W."/>
            <person name="De Vos L."/>
            <person name="Chen L."/>
            <person name="Duong T.A."/>
            <person name="Gao Y."/>
            <person name="Hammerbacher A."/>
            <person name="Kikkert J.R."/>
            <person name="Li Y."/>
            <person name="Li H."/>
            <person name="Li K."/>
            <person name="Li Q."/>
            <person name="Liu X."/>
            <person name="Ma X."/>
            <person name="Naidoo K."/>
            <person name="Pethybridge S.J."/>
            <person name="Sun J."/>
            <person name="Steenkamp E.T."/>
            <person name="van der Nest M.A."/>
            <person name="van Wyk S."/>
            <person name="Wingfield M.J."/>
            <person name="Xiong C."/>
            <person name="Yue Q."/>
            <person name="Zhang X."/>
        </authorList>
    </citation>
    <scope>NUCLEOTIDE SEQUENCE [LARGE SCALE GENOMIC DNA]</scope>
    <source>
        <strain evidence="9 10">BP 5553</strain>
    </source>
</reference>
<dbReference type="InterPro" id="IPR015943">
    <property type="entry name" value="WD40/YVTN_repeat-like_dom_sf"/>
</dbReference>
<feature type="repeat" description="WD" evidence="6">
    <location>
        <begin position="1047"/>
        <end position="1088"/>
    </location>
</feature>
<organism evidence="9 10">
    <name type="scientific">Venustampulla echinocandica</name>
    <dbReference type="NCBI Taxonomy" id="2656787"/>
    <lineage>
        <taxon>Eukaryota</taxon>
        <taxon>Fungi</taxon>
        <taxon>Dikarya</taxon>
        <taxon>Ascomycota</taxon>
        <taxon>Pezizomycotina</taxon>
        <taxon>Leotiomycetes</taxon>
        <taxon>Helotiales</taxon>
        <taxon>Pleuroascaceae</taxon>
        <taxon>Venustampulla</taxon>
    </lineage>
</organism>
<sequence length="1334" mass="149774">MDGDAIADQAAFQVSRCEIQPPLQASSPAYRLSDSMLTQKRNNDGEFSLTEDLGDNPPRYAILSHRWEAEETTFKEMRDGTGKNKAGYKKIRFCGEQAGRDHIRYFWVDTCCIDKTNNTELAEAINSMFRWYRDAVKCYVYLSDVPESTSNIDSNSHLLPWEPAFRESKWFTRGWTLQELLAPTSVEFFSRHNKRLGDKRTLEQNIYEITGIPISALRGASLSQFEVDERLSWAENRQTTRGEDKAYSLLGMFGIYLPLIYGEGKDHAFKRLKKEIQNSLKEESEQHSSDPQNRSCIQDLRITDPREDKKRIEETKGGLLRDSYRWIFEHPDFHKWRDDKQAGVLWINGGPGKGKTMLLCGIIDEIGALTKLKNKDETTLLSYFFCQATDTRINNAIAVLRGLIYLLISQQPSLIKHVQEKYSHAGKALFEDGNAWVSLSEIFTSILQDLDLNNAYLIIDALDECVADLPKLLNFIGQKSCMSPRIKWVISSRNWPDIEERLERAVRKTIICLELNSTSVSTAVETAVDTYIQFRVDSLAVKNKYDSDTRNAVQRYLSSNAHGTFLWVALVCQELASSGRATEEILTAFPPGLNAIYSRMIDQIYNLNDSRLCKSILAVISIVYRPITLDELASLVDIPPQSARNYNILTETVGLCGSFLAFRERTIFFVHQTAKDFLIGKAADDIFPSGIRDIHYTIFSRSLQVMSRTLRRDIYSLGATGISIDQVKQPDPDPLAVVRYSCLYWIDHLLDCNVRGNATDDLKDGGSVYSFLYYNFLYWLEALSLDRRISYSIIMIRKLEYWLQVDESPNLYAFIYEAKRFALYNRFIIEQAPLQSYCSALIFSPEKNIIRVAFEKCIPAWFERKPRIQAHWTAVIQTLEGHSDLVFSVAFSPDGKQVVSCSSDQTVRLWDANTGAALQTLQGHLSWVFSVAFSPDSKQVISGSGDQTVQLWDATTGAALQTLAGHSARVNSVAFSPDGKQVVSCSDDQTVRFWDATTGAALQTLWGHMSWVSSVAFSPDSKQVISGSGDQTVRLWDVTTGAALQTFEGHSDKVTSVDFSPDGKQVVSGSGDDTVRLWDAITGTALQTFEDHSDKVTSVAFSPDGKQVASGSDDYTVRLWDASIGELLQTLAGHSAKVNSITFSPDGKQVVSGSDDRTVRLWDATIRAPLQMFEGHSDDVTSIAFSPDGKQVVSGSDDYTVRLWDASTGELLQTLEGHLDKVTSVVFSPDGKQVVSGSDDHTVRLWDTTTGAALQMLWGHSDLVTSIAFLSDSKPPPTLHVLNHWLVEGITKVLWLPPEYRPTCEAIWDRLVVLGHSSGRLSFFQIKKGLKFIL</sequence>
<comment type="caution">
    <text evidence="9">The sequence shown here is derived from an EMBL/GenBank/DDBJ whole genome shotgun (WGS) entry which is preliminary data.</text>
</comment>
<feature type="domain" description="NACHT" evidence="8">
    <location>
        <begin position="343"/>
        <end position="505"/>
    </location>
</feature>
<gene>
    <name evidence="9" type="ORF">BP5553_06889</name>
</gene>
<accession>A0A370TLA8</accession>
<dbReference type="GO" id="GO:1990234">
    <property type="term" value="C:transferase complex"/>
    <property type="evidence" value="ECO:0007669"/>
    <property type="project" value="UniProtKB-ARBA"/>
</dbReference>
<dbReference type="SMART" id="SM00320">
    <property type="entry name" value="WD40"/>
    <property type="match status" value="9"/>
</dbReference>
<feature type="repeat" description="WD" evidence="6">
    <location>
        <begin position="1215"/>
        <end position="1256"/>
    </location>
</feature>
<dbReference type="PROSITE" id="PS50082">
    <property type="entry name" value="WD_REPEATS_2"/>
    <property type="match status" value="9"/>
</dbReference>
<dbReference type="GeneID" id="43599738"/>
<comment type="function">
    <text evidence="5">Involved in mitochondrial fission. Acts as an adapter protein required to form mitochondrial fission complexes. Formation of these complexes is required to promote constriction and fission of the mitochondrial compartment at a late step in mitochondrial division.</text>
</comment>
<dbReference type="InterPro" id="IPR019775">
    <property type="entry name" value="WD40_repeat_CS"/>
</dbReference>
<dbReference type="PANTHER" id="PTHR22847">
    <property type="entry name" value="WD40 REPEAT PROTEIN"/>
    <property type="match status" value="1"/>
</dbReference>
<dbReference type="EMBL" id="NPIC01000005">
    <property type="protein sequence ID" value="RDL36277.1"/>
    <property type="molecule type" value="Genomic_DNA"/>
</dbReference>
<dbReference type="SUPFAM" id="SSF50978">
    <property type="entry name" value="WD40 repeat-like"/>
    <property type="match status" value="1"/>
</dbReference>
<evidence type="ECO:0000256" key="3">
    <source>
        <dbReference type="ARBA" id="ARBA00038415"/>
    </source>
</evidence>
<evidence type="ECO:0000259" key="8">
    <source>
        <dbReference type="PROSITE" id="PS50837"/>
    </source>
</evidence>
<dbReference type="PANTHER" id="PTHR22847:SF637">
    <property type="entry name" value="WD REPEAT DOMAIN 5B"/>
    <property type="match status" value="1"/>
</dbReference>
<feature type="repeat" description="WD" evidence="6">
    <location>
        <begin position="1131"/>
        <end position="1163"/>
    </location>
</feature>
<feature type="repeat" description="WD" evidence="6">
    <location>
        <begin position="879"/>
        <end position="920"/>
    </location>
</feature>
<dbReference type="Gene3D" id="2.130.10.10">
    <property type="entry name" value="YVTN repeat-like/Quinoprotein amine dehydrogenase"/>
    <property type="match status" value="5"/>
</dbReference>
<dbReference type="SUPFAM" id="SSF50998">
    <property type="entry name" value="Quinoprotein alcohol dehydrogenase-like"/>
    <property type="match status" value="1"/>
</dbReference>
<evidence type="ECO:0000256" key="4">
    <source>
        <dbReference type="ARBA" id="ARBA00039789"/>
    </source>
</evidence>
<dbReference type="InterPro" id="IPR020472">
    <property type="entry name" value="WD40_PAC1"/>
</dbReference>
<evidence type="ECO:0000313" key="9">
    <source>
        <dbReference type="EMBL" id="RDL36277.1"/>
    </source>
</evidence>
<dbReference type="Pfam" id="PF24883">
    <property type="entry name" value="NPHP3_N"/>
    <property type="match status" value="1"/>
</dbReference>
<evidence type="ECO:0000256" key="7">
    <source>
        <dbReference type="SAM" id="MobiDB-lite"/>
    </source>
</evidence>
<dbReference type="InterPro" id="IPR011047">
    <property type="entry name" value="Quinoprotein_ADH-like_sf"/>
</dbReference>
<dbReference type="CDD" id="cd00200">
    <property type="entry name" value="WD40"/>
    <property type="match status" value="2"/>
</dbReference>
<keyword evidence="10" id="KW-1185">Reference proteome</keyword>
<dbReference type="RefSeq" id="XP_031868933.1">
    <property type="nucleotide sequence ID" value="XM_032015512.1"/>
</dbReference>
<keyword evidence="1 6" id="KW-0853">WD repeat</keyword>
<dbReference type="InterPro" id="IPR010730">
    <property type="entry name" value="HET"/>
</dbReference>
<feature type="repeat" description="WD" evidence="6">
    <location>
        <begin position="963"/>
        <end position="1004"/>
    </location>
</feature>
<dbReference type="PROSITE" id="PS50837">
    <property type="entry name" value="NACHT"/>
    <property type="match status" value="1"/>
</dbReference>
<dbReference type="PROSITE" id="PS50294">
    <property type="entry name" value="WD_REPEATS_REGION"/>
    <property type="match status" value="9"/>
</dbReference>
<dbReference type="InterPro" id="IPR001680">
    <property type="entry name" value="WD40_rpt"/>
</dbReference>
<dbReference type="InterPro" id="IPR036322">
    <property type="entry name" value="WD40_repeat_dom_sf"/>
</dbReference>
<dbReference type="InterPro" id="IPR055440">
    <property type="entry name" value="Beta-prop_WDR90_4th"/>
</dbReference>
<dbReference type="STRING" id="2656787.A0A370TLA8"/>
<dbReference type="Pfam" id="PF23342">
    <property type="entry name" value="WDR90_beta-prop_4th"/>
    <property type="match status" value="1"/>
</dbReference>
<feature type="repeat" description="WD" evidence="6">
    <location>
        <begin position="921"/>
        <end position="962"/>
    </location>
</feature>
<dbReference type="PRINTS" id="PR00320">
    <property type="entry name" value="GPROTEINBRPT"/>
</dbReference>
<feature type="repeat" description="WD" evidence="6">
    <location>
        <begin position="1005"/>
        <end position="1046"/>
    </location>
</feature>